<protein>
    <submittedName>
        <fullName evidence="1">Uncharacterized protein</fullName>
    </submittedName>
</protein>
<dbReference type="AlphaFoldDB" id="L9WKF2"/>
<gene>
    <name evidence="1" type="ORF">C494_06715</name>
</gene>
<keyword evidence="2" id="KW-1185">Reference proteome</keyword>
<dbReference type="EMBL" id="AOHY01000016">
    <property type="protein sequence ID" value="ELY49686.1"/>
    <property type="molecule type" value="Genomic_DNA"/>
</dbReference>
<sequence length="61" mass="6764">MEIVEVVSDDLVEREAGGAGFRLDGICLEAIGQFRQQLFRPLGVGAFATERRFSCDVVFEL</sequence>
<evidence type="ECO:0000313" key="1">
    <source>
        <dbReference type="EMBL" id="ELY49686.1"/>
    </source>
</evidence>
<accession>L9WKF2</accession>
<comment type="caution">
    <text evidence="1">The sequence shown here is derived from an EMBL/GenBank/DDBJ whole genome shotgun (WGS) entry which is preliminary data.</text>
</comment>
<dbReference type="Proteomes" id="UP000011690">
    <property type="component" value="Unassembled WGS sequence"/>
</dbReference>
<evidence type="ECO:0000313" key="2">
    <source>
        <dbReference type="Proteomes" id="UP000011690"/>
    </source>
</evidence>
<name>L9WKF2_9EURY</name>
<organism evidence="1 2">
    <name type="scientific">Natronorubrum bangense JCM 10635</name>
    <dbReference type="NCBI Taxonomy" id="1227500"/>
    <lineage>
        <taxon>Archaea</taxon>
        <taxon>Methanobacteriati</taxon>
        <taxon>Methanobacteriota</taxon>
        <taxon>Stenosarchaea group</taxon>
        <taxon>Halobacteria</taxon>
        <taxon>Halobacteriales</taxon>
        <taxon>Natrialbaceae</taxon>
        <taxon>Natronorubrum</taxon>
    </lineage>
</organism>
<proteinExistence type="predicted"/>
<reference evidence="1 2" key="1">
    <citation type="journal article" date="2014" name="PLoS Genet.">
        <title>Phylogenetically driven sequencing of extremely halophilic archaea reveals strategies for static and dynamic osmo-response.</title>
        <authorList>
            <person name="Becker E.A."/>
            <person name="Seitzer P.M."/>
            <person name="Tritt A."/>
            <person name="Larsen D."/>
            <person name="Krusor M."/>
            <person name="Yao A.I."/>
            <person name="Wu D."/>
            <person name="Madern D."/>
            <person name="Eisen J.A."/>
            <person name="Darling A.E."/>
            <person name="Facciotti M.T."/>
        </authorList>
    </citation>
    <scope>NUCLEOTIDE SEQUENCE [LARGE SCALE GENOMIC DNA]</scope>
    <source>
        <strain evidence="1 2">JCM 10635</strain>
    </source>
</reference>